<reference evidence="2 3" key="1">
    <citation type="journal article" date="2014" name="PLoS ONE">
        <title>De novo Genome Assembly of the Fungal Plant Pathogen Pyrenophora semeniperda.</title>
        <authorList>
            <person name="Soliai M.M."/>
            <person name="Meyer S.E."/>
            <person name="Udall J.A."/>
            <person name="Elzinga D.E."/>
            <person name="Hermansen R.A."/>
            <person name="Bodily P.M."/>
            <person name="Hart A.A."/>
            <person name="Coleman C.E."/>
        </authorList>
    </citation>
    <scope>NUCLEOTIDE SEQUENCE [LARGE SCALE GENOMIC DNA]</scope>
    <source>
        <strain evidence="2 3">CCB06</strain>
        <tissue evidence="2">Mycelium</tissue>
    </source>
</reference>
<organism evidence="2 3">
    <name type="scientific">Pyrenophora seminiperda CCB06</name>
    <dbReference type="NCBI Taxonomy" id="1302712"/>
    <lineage>
        <taxon>Eukaryota</taxon>
        <taxon>Fungi</taxon>
        <taxon>Dikarya</taxon>
        <taxon>Ascomycota</taxon>
        <taxon>Pezizomycotina</taxon>
        <taxon>Dothideomycetes</taxon>
        <taxon>Pleosporomycetidae</taxon>
        <taxon>Pleosporales</taxon>
        <taxon>Pleosporineae</taxon>
        <taxon>Pleosporaceae</taxon>
        <taxon>Pyrenophora</taxon>
    </lineage>
</organism>
<evidence type="ECO:0000256" key="1">
    <source>
        <dbReference type="SAM" id="MobiDB-lite"/>
    </source>
</evidence>
<feature type="region of interest" description="Disordered" evidence="1">
    <location>
        <begin position="1"/>
        <end position="32"/>
    </location>
</feature>
<evidence type="ECO:0000313" key="2">
    <source>
        <dbReference type="EMBL" id="RMZ73087.1"/>
    </source>
</evidence>
<name>A0A3M7MF46_9PLEO</name>
<dbReference type="OrthoDB" id="5429780at2759"/>
<protein>
    <submittedName>
        <fullName evidence="2">Uncharacterized protein</fullName>
    </submittedName>
</protein>
<feature type="region of interest" description="Disordered" evidence="1">
    <location>
        <begin position="60"/>
        <end position="80"/>
    </location>
</feature>
<gene>
    <name evidence="2" type="ORF">GMOD_00009599</name>
</gene>
<dbReference type="Proteomes" id="UP000265663">
    <property type="component" value="Unassembled WGS sequence"/>
</dbReference>
<accession>A0A3M7MF46</accession>
<dbReference type="EMBL" id="KE747838">
    <property type="protein sequence ID" value="RMZ73087.1"/>
    <property type="molecule type" value="Genomic_DNA"/>
</dbReference>
<proteinExistence type="predicted"/>
<sequence>MPSSSPPPPEHDLHMSKRKSSGSSGHILTEKTIKRIKTRDRSLIGDEQNGKRELSLALLSPPASQTSSSMGSSSRSSSSLTTASSFVIPEELDSAYTYECMGLTANAARVIYNDGNVIRNNIIKEYGEDVDFDAFEASLEGYLITRVTETCERVLRAGGGDNWVEAMAAAGINDRLQNVIMDERFEVIRGTRSLSYWLVETFLDYFSTFEKLDRNIDRNIEYWDVPHLRGGGGEADVPPPPPGHKAMYKSIGYDRAQEVFEAGNLLCLMTSERTGDFGAIGGAYFTDQIWVAEFYATFQKQRCPPCDVRAIELHVPDEHFDKLKVWTLKFDDTWKELVWNCRRGGLIPKHLSKLQSDRKILYGPCSTGHAKTYRKLESWTIIEKKNLIIRNISVGSGKPKETMAMQYYWRDSDAVAELSRACVGKTYLRKPFVNWALVKDPENDVSFTGKGKGRALFQG</sequence>
<evidence type="ECO:0000313" key="3">
    <source>
        <dbReference type="Proteomes" id="UP000265663"/>
    </source>
</evidence>
<dbReference type="AlphaFoldDB" id="A0A3M7MF46"/>
<keyword evidence="3" id="KW-1185">Reference proteome</keyword>